<comment type="function">
    <text evidence="6">Catalyzes the GTP-dependent phosphorylation of 5-hydroxy-L-lysine.</text>
</comment>
<keyword evidence="11" id="KW-1185">Reference proteome</keyword>
<evidence type="ECO:0000256" key="5">
    <source>
        <dbReference type="ARBA" id="ARBA00036820"/>
    </source>
</evidence>
<dbReference type="PANTHER" id="PTHR21064:SF1">
    <property type="entry name" value="HYDROXYLYSINE KINASE"/>
    <property type="match status" value="1"/>
</dbReference>
<dbReference type="EC" id="2.7.1.81" evidence="7"/>
<evidence type="ECO:0000256" key="2">
    <source>
        <dbReference type="ARBA" id="ARBA00022490"/>
    </source>
</evidence>
<dbReference type="Pfam" id="PF01636">
    <property type="entry name" value="APH"/>
    <property type="match status" value="1"/>
</dbReference>
<accession>A0ABN2PI94</accession>
<sequence length="315" mass="33956">MPASPASLTAWWGRTTARLDRLESEVDETYRASFEDGSTAILKIAAAGTAAETLDFESDLVEAALAVDPTLPLARTLPTPQGVTRVDVDGRWVRLIECLPGRDAAASTVDLPVVHEIGRVAGRLTRALEGFRHSADQRPVEWDVRRASSLRDRIDAIDDRAARADLARALDDLDDVLPAIERLPAQVVHNDLNGGNVLLDHDRVTGVVDFGDAARLPRVCDVGIAMSYTLGYTSELDAWAAPQAFLAGYRELIDLTADELVVLPVIVRARAAQRILMSVGAPASIVEGRRDEGARIARASLDLRRLIAADDGSAS</sequence>
<evidence type="ECO:0000256" key="3">
    <source>
        <dbReference type="ARBA" id="ARBA00022679"/>
    </source>
</evidence>
<dbReference type="RefSeq" id="WP_248146197.1">
    <property type="nucleotide sequence ID" value="NZ_BAAAOF010000002.1"/>
</dbReference>
<dbReference type="Gene3D" id="3.90.1200.10">
    <property type="match status" value="1"/>
</dbReference>
<dbReference type="InterPro" id="IPR050249">
    <property type="entry name" value="Pseudomonas-type_ThrB"/>
</dbReference>
<dbReference type="InterPro" id="IPR011009">
    <property type="entry name" value="Kinase-like_dom_sf"/>
</dbReference>
<keyword evidence="3" id="KW-0808">Transferase</keyword>
<feature type="domain" description="Aminoglycoside phosphotransferase" evidence="9">
    <location>
        <begin position="26"/>
        <end position="241"/>
    </location>
</feature>
<organism evidence="10 11">
    <name type="scientific">Microbacterium aoyamense</name>
    <dbReference type="NCBI Taxonomy" id="344166"/>
    <lineage>
        <taxon>Bacteria</taxon>
        <taxon>Bacillati</taxon>
        <taxon>Actinomycetota</taxon>
        <taxon>Actinomycetes</taxon>
        <taxon>Micrococcales</taxon>
        <taxon>Microbacteriaceae</taxon>
        <taxon>Microbacterium</taxon>
    </lineage>
</organism>
<dbReference type="PANTHER" id="PTHR21064">
    <property type="entry name" value="AMINOGLYCOSIDE PHOSPHOTRANSFERASE DOMAIN-CONTAINING PROTEIN-RELATED"/>
    <property type="match status" value="1"/>
</dbReference>
<evidence type="ECO:0000256" key="8">
    <source>
        <dbReference type="ARBA" id="ARBA00040505"/>
    </source>
</evidence>
<evidence type="ECO:0000256" key="1">
    <source>
        <dbReference type="ARBA" id="ARBA00004496"/>
    </source>
</evidence>
<dbReference type="Proteomes" id="UP001501343">
    <property type="component" value="Unassembled WGS sequence"/>
</dbReference>
<keyword evidence="4" id="KW-0418">Kinase</keyword>
<protein>
    <recommendedName>
        <fullName evidence="8">Hydroxylysine kinase</fullName>
        <ecNumber evidence="7">2.7.1.81</ecNumber>
    </recommendedName>
</protein>
<gene>
    <name evidence="10" type="ORF">GCM10009775_10850</name>
</gene>
<comment type="caution">
    <text evidence="10">The sequence shown here is derived from an EMBL/GenBank/DDBJ whole genome shotgun (WGS) entry which is preliminary data.</text>
</comment>
<reference evidence="10 11" key="1">
    <citation type="journal article" date="2019" name="Int. J. Syst. Evol. Microbiol.">
        <title>The Global Catalogue of Microorganisms (GCM) 10K type strain sequencing project: providing services to taxonomists for standard genome sequencing and annotation.</title>
        <authorList>
            <consortium name="The Broad Institute Genomics Platform"/>
            <consortium name="The Broad Institute Genome Sequencing Center for Infectious Disease"/>
            <person name="Wu L."/>
            <person name="Ma J."/>
        </authorList>
    </citation>
    <scope>NUCLEOTIDE SEQUENCE [LARGE SCALE GENOMIC DNA]</scope>
    <source>
        <strain evidence="10 11">JCM 14900</strain>
    </source>
</reference>
<proteinExistence type="predicted"/>
<evidence type="ECO:0000256" key="4">
    <source>
        <dbReference type="ARBA" id="ARBA00022777"/>
    </source>
</evidence>
<comment type="subcellular location">
    <subcellularLocation>
        <location evidence="1">Cytoplasm</location>
    </subcellularLocation>
</comment>
<dbReference type="InterPro" id="IPR002575">
    <property type="entry name" value="Aminoglycoside_PTrfase"/>
</dbReference>
<comment type="catalytic activity">
    <reaction evidence="5">
        <text>(5R)-5-hydroxy-L-lysine + GTP = (5R)-5-phosphooxy-L-lysine + GDP + H(+)</text>
        <dbReference type="Rhea" id="RHEA:19049"/>
        <dbReference type="ChEBI" id="CHEBI:15378"/>
        <dbReference type="ChEBI" id="CHEBI:37565"/>
        <dbReference type="ChEBI" id="CHEBI:57882"/>
        <dbReference type="ChEBI" id="CHEBI:58189"/>
        <dbReference type="ChEBI" id="CHEBI:58357"/>
        <dbReference type="EC" id="2.7.1.81"/>
    </reaction>
</comment>
<evidence type="ECO:0000259" key="9">
    <source>
        <dbReference type="Pfam" id="PF01636"/>
    </source>
</evidence>
<evidence type="ECO:0000313" key="11">
    <source>
        <dbReference type="Proteomes" id="UP001501343"/>
    </source>
</evidence>
<evidence type="ECO:0000256" key="6">
    <source>
        <dbReference type="ARBA" id="ARBA00037368"/>
    </source>
</evidence>
<dbReference type="SUPFAM" id="SSF56112">
    <property type="entry name" value="Protein kinase-like (PK-like)"/>
    <property type="match status" value="1"/>
</dbReference>
<evidence type="ECO:0000256" key="7">
    <source>
        <dbReference type="ARBA" id="ARBA00038873"/>
    </source>
</evidence>
<evidence type="ECO:0000313" key="10">
    <source>
        <dbReference type="EMBL" id="GAA1920071.1"/>
    </source>
</evidence>
<keyword evidence="2" id="KW-0963">Cytoplasm</keyword>
<dbReference type="EMBL" id="BAAAOF010000002">
    <property type="protein sequence ID" value="GAA1920071.1"/>
    <property type="molecule type" value="Genomic_DNA"/>
</dbReference>
<name>A0ABN2PI94_9MICO</name>